<proteinExistence type="predicted"/>
<accession>A0A4Z2GPW9</accession>
<keyword evidence="3" id="KW-1185">Reference proteome</keyword>
<evidence type="ECO:0000313" key="2">
    <source>
        <dbReference type="EMBL" id="TNN54813.1"/>
    </source>
</evidence>
<sequence>MVHESERPKRRRGEEEEEGRTQQQQQQLETSEAIGVRGRAVVKPSHLVGNADGALRIGLR</sequence>
<reference evidence="2 3" key="1">
    <citation type="submission" date="2019-03" db="EMBL/GenBank/DDBJ databases">
        <title>First draft genome of Liparis tanakae, snailfish: a comprehensive survey of snailfish specific genes.</title>
        <authorList>
            <person name="Kim W."/>
            <person name="Song I."/>
            <person name="Jeong J.-H."/>
            <person name="Kim D."/>
            <person name="Kim S."/>
            <person name="Ryu S."/>
            <person name="Song J.Y."/>
            <person name="Lee S.K."/>
        </authorList>
    </citation>
    <scope>NUCLEOTIDE SEQUENCE [LARGE SCALE GENOMIC DNA]</scope>
    <source>
        <tissue evidence="2">Muscle</tissue>
    </source>
</reference>
<organism evidence="2 3">
    <name type="scientific">Liparis tanakae</name>
    <name type="common">Tanaka's snailfish</name>
    <dbReference type="NCBI Taxonomy" id="230148"/>
    <lineage>
        <taxon>Eukaryota</taxon>
        <taxon>Metazoa</taxon>
        <taxon>Chordata</taxon>
        <taxon>Craniata</taxon>
        <taxon>Vertebrata</taxon>
        <taxon>Euteleostomi</taxon>
        <taxon>Actinopterygii</taxon>
        <taxon>Neopterygii</taxon>
        <taxon>Teleostei</taxon>
        <taxon>Neoteleostei</taxon>
        <taxon>Acanthomorphata</taxon>
        <taxon>Eupercaria</taxon>
        <taxon>Perciformes</taxon>
        <taxon>Cottioidei</taxon>
        <taxon>Cottales</taxon>
        <taxon>Liparidae</taxon>
        <taxon>Liparis</taxon>
    </lineage>
</organism>
<protein>
    <submittedName>
        <fullName evidence="2">Uncharacterized protein</fullName>
    </submittedName>
</protein>
<evidence type="ECO:0000313" key="3">
    <source>
        <dbReference type="Proteomes" id="UP000314294"/>
    </source>
</evidence>
<dbReference type="AlphaFoldDB" id="A0A4Z2GPW9"/>
<feature type="region of interest" description="Disordered" evidence="1">
    <location>
        <begin position="1"/>
        <end position="35"/>
    </location>
</feature>
<dbReference type="Proteomes" id="UP000314294">
    <property type="component" value="Unassembled WGS sequence"/>
</dbReference>
<gene>
    <name evidence="2" type="ORF">EYF80_035019</name>
</gene>
<comment type="caution">
    <text evidence="2">The sequence shown here is derived from an EMBL/GenBank/DDBJ whole genome shotgun (WGS) entry which is preliminary data.</text>
</comment>
<evidence type="ECO:0000256" key="1">
    <source>
        <dbReference type="SAM" id="MobiDB-lite"/>
    </source>
</evidence>
<feature type="compositionally biased region" description="Low complexity" evidence="1">
    <location>
        <begin position="21"/>
        <end position="32"/>
    </location>
</feature>
<name>A0A4Z2GPW9_9TELE</name>
<dbReference type="EMBL" id="SRLO01000474">
    <property type="protein sequence ID" value="TNN54813.1"/>
    <property type="molecule type" value="Genomic_DNA"/>
</dbReference>